<keyword evidence="4 6" id="KW-1133">Transmembrane helix</keyword>
<gene>
    <name evidence="8" type="ORF">ACFOW7_12025</name>
</gene>
<evidence type="ECO:0000256" key="5">
    <source>
        <dbReference type="ARBA" id="ARBA00023136"/>
    </source>
</evidence>
<dbReference type="PANTHER" id="PTHR43124:SF3">
    <property type="entry name" value="CHLORAMPHENICOL EFFLUX PUMP RV0191"/>
    <property type="match status" value="1"/>
</dbReference>
<evidence type="ECO:0000256" key="3">
    <source>
        <dbReference type="ARBA" id="ARBA00022692"/>
    </source>
</evidence>
<comment type="caution">
    <text evidence="8">The sequence shown here is derived from an EMBL/GenBank/DDBJ whole genome shotgun (WGS) entry which is preliminary data.</text>
</comment>
<feature type="transmembrane region" description="Helical" evidence="6">
    <location>
        <begin position="299"/>
        <end position="319"/>
    </location>
</feature>
<keyword evidence="9" id="KW-1185">Reference proteome</keyword>
<dbReference type="InterPro" id="IPR005829">
    <property type="entry name" value="Sugar_transporter_CS"/>
</dbReference>
<feature type="transmembrane region" description="Helical" evidence="6">
    <location>
        <begin position="406"/>
        <end position="431"/>
    </location>
</feature>
<feature type="transmembrane region" description="Helical" evidence="6">
    <location>
        <begin position="562"/>
        <end position="584"/>
    </location>
</feature>
<dbReference type="SUPFAM" id="SSF103473">
    <property type="entry name" value="MFS general substrate transporter"/>
    <property type="match status" value="1"/>
</dbReference>
<feature type="transmembrane region" description="Helical" evidence="6">
    <location>
        <begin position="472"/>
        <end position="490"/>
    </location>
</feature>
<feature type="transmembrane region" description="Helical" evidence="6">
    <location>
        <begin position="496"/>
        <end position="518"/>
    </location>
</feature>
<evidence type="ECO:0000256" key="6">
    <source>
        <dbReference type="SAM" id="Phobius"/>
    </source>
</evidence>
<dbReference type="InterPro" id="IPR011701">
    <property type="entry name" value="MFS"/>
</dbReference>
<evidence type="ECO:0000313" key="9">
    <source>
        <dbReference type="Proteomes" id="UP001595791"/>
    </source>
</evidence>
<feature type="transmembrane region" description="Helical" evidence="6">
    <location>
        <begin position="355"/>
        <end position="374"/>
    </location>
</feature>
<dbReference type="Proteomes" id="UP001595791">
    <property type="component" value="Unassembled WGS sequence"/>
</dbReference>
<name>A0ABV8MSL6_9NEIS</name>
<dbReference type="Gene3D" id="1.20.1250.20">
    <property type="entry name" value="MFS general substrate transporter like domains"/>
    <property type="match status" value="2"/>
</dbReference>
<evidence type="ECO:0000256" key="1">
    <source>
        <dbReference type="ARBA" id="ARBA00004651"/>
    </source>
</evidence>
<dbReference type="InterPro" id="IPR050189">
    <property type="entry name" value="MFS_Efflux_Transporters"/>
</dbReference>
<keyword evidence="5 6" id="KW-0472">Membrane</keyword>
<dbReference type="InterPro" id="IPR020846">
    <property type="entry name" value="MFS_dom"/>
</dbReference>
<dbReference type="RefSeq" id="WP_378164515.1">
    <property type="nucleotide sequence ID" value="NZ_JBHSBU010000001.1"/>
</dbReference>
<evidence type="ECO:0000313" key="8">
    <source>
        <dbReference type="EMBL" id="MFC4160076.1"/>
    </source>
</evidence>
<feature type="transmembrane region" description="Helical" evidence="6">
    <location>
        <begin position="147"/>
        <end position="166"/>
    </location>
</feature>
<reference evidence="9" key="1">
    <citation type="journal article" date="2019" name="Int. J. Syst. Evol. Microbiol.">
        <title>The Global Catalogue of Microorganisms (GCM) 10K type strain sequencing project: providing services to taxonomists for standard genome sequencing and annotation.</title>
        <authorList>
            <consortium name="The Broad Institute Genomics Platform"/>
            <consortium name="The Broad Institute Genome Sequencing Center for Infectious Disease"/>
            <person name="Wu L."/>
            <person name="Ma J."/>
        </authorList>
    </citation>
    <scope>NUCLEOTIDE SEQUENCE [LARGE SCALE GENOMIC DNA]</scope>
    <source>
        <strain evidence="9">LMG 29894</strain>
    </source>
</reference>
<accession>A0ABV8MSL6</accession>
<sequence>MSLAPRRRARLVLLFAAIALIAGLAGLLSLARDGARTLVAEQIDHNASATARALAGQIEQAQRYGIPLDKLPGIEPVFAALLAERAELAYLVLRSSDGRPMVHSSRIEDILPEQAQPLPGHAEATVRLAGGAQISAGYRLDYIDRELGAIALDLALALVIAFVLVRELTHGLWVRSALPGLFALALGHVRHIASGTSLTQIRLIIFAIALSEELLRPFFAVFAADLAPVAGLSPAMQAGLPVTAFMLTLALAQPLGPWLAQRADLRRALCLAAVAGAALLAVTGWLARDTLTLTLLRGAGGACYGLTLILAQTAIVRLTDSGNRARGLAEIAAAIVAAGIVGPAFGGVLADRFGYGWAFVGCGAAYLLSAVLALRLPQLAAAASSSRSQYGLAGFLAVLREPRARAVILGAAIPARLSAAALLLLLAPLYLQAQGYPNSMAGRVLMLYFITFMLSAPLVARWSDRYGRRRPFVIAGGLLSVAACAPMPWLDGLGGIALACALLGVGQAVLSAPQMALVADIFERHPDTDAEQALAAFRLTERLGSIAAAIVAARAIDAWGPAGAVGALGALLGVATVYLWLGLLPYCEKGTP</sequence>
<evidence type="ECO:0000256" key="2">
    <source>
        <dbReference type="ARBA" id="ARBA00022475"/>
    </source>
</evidence>
<feature type="transmembrane region" description="Helical" evidence="6">
    <location>
        <begin position="331"/>
        <end position="349"/>
    </location>
</feature>
<dbReference type="PROSITE" id="PS00216">
    <property type="entry name" value="SUGAR_TRANSPORT_1"/>
    <property type="match status" value="1"/>
</dbReference>
<dbReference type="EMBL" id="JBHSBU010000001">
    <property type="protein sequence ID" value="MFC4160076.1"/>
    <property type="molecule type" value="Genomic_DNA"/>
</dbReference>
<feature type="domain" description="Major facilitator superfamily (MFS) profile" evidence="7">
    <location>
        <begin position="197"/>
        <end position="587"/>
    </location>
</feature>
<feature type="transmembrane region" description="Helical" evidence="6">
    <location>
        <begin position="443"/>
        <end position="460"/>
    </location>
</feature>
<evidence type="ECO:0000256" key="4">
    <source>
        <dbReference type="ARBA" id="ARBA00022989"/>
    </source>
</evidence>
<dbReference type="PROSITE" id="PS50850">
    <property type="entry name" value="MFS"/>
    <property type="match status" value="1"/>
</dbReference>
<protein>
    <submittedName>
        <fullName evidence="8">MFS transporter</fullName>
    </submittedName>
</protein>
<organism evidence="8 9">
    <name type="scientific">Chitinimonas lacunae</name>
    <dbReference type="NCBI Taxonomy" id="1963018"/>
    <lineage>
        <taxon>Bacteria</taxon>
        <taxon>Pseudomonadati</taxon>
        <taxon>Pseudomonadota</taxon>
        <taxon>Betaproteobacteria</taxon>
        <taxon>Neisseriales</taxon>
        <taxon>Chitinibacteraceae</taxon>
        <taxon>Chitinimonas</taxon>
    </lineage>
</organism>
<feature type="transmembrane region" description="Helical" evidence="6">
    <location>
        <begin position="268"/>
        <end position="287"/>
    </location>
</feature>
<comment type="subcellular location">
    <subcellularLocation>
        <location evidence="1">Cell membrane</location>
        <topology evidence="1">Multi-pass membrane protein</topology>
    </subcellularLocation>
</comment>
<evidence type="ECO:0000259" key="7">
    <source>
        <dbReference type="PROSITE" id="PS50850"/>
    </source>
</evidence>
<feature type="transmembrane region" description="Helical" evidence="6">
    <location>
        <begin position="12"/>
        <end position="31"/>
    </location>
</feature>
<feature type="transmembrane region" description="Helical" evidence="6">
    <location>
        <begin position="172"/>
        <end position="189"/>
    </location>
</feature>
<dbReference type="PANTHER" id="PTHR43124">
    <property type="entry name" value="PURINE EFFLUX PUMP PBUE"/>
    <property type="match status" value="1"/>
</dbReference>
<proteinExistence type="predicted"/>
<feature type="transmembrane region" description="Helical" evidence="6">
    <location>
        <begin position="235"/>
        <end position="256"/>
    </location>
</feature>
<dbReference type="InterPro" id="IPR036259">
    <property type="entry name" value="MFS_trans_sf"/>
</dbReference>
<keyword evidence="3 6" id="KW-0812">Transmembrane</keyword>
<keyword evidence="2" id="KW-1003">Cell membrane</keyword>
<dbReference type="Pfam" id="PF07690">
    <property type="entry name" value="MFS_1"/>
    <property type="match status" value="1"/>
</dbReference>